<evidence type="ECO:0000313" key="5">
    <source>
        <dbReference type="EMBL" id="OOF90219.1"/>
    </source>
</evidence>
<feature type="compositionally biased region" description="Low complexity" evidence="4">
    <location>
        <begin position="289"/>
        <end position="308"/>
    </location>
</feature>
<dbReference type="OMA" id="DNGWSTI"/>
<reference evidence="6" key="1">
    <citation type="journal article" date="2017" name="Genome Biol.">
        <title>Comparative genomics reveals high biological diversity and specific adaptations in the industrially and medically important fungal genus Aspergillus.</title>
        <authorList>
            <person name="de Vries R.P."/>
            <person name="Riley R."/>
            <person name="Wiebenga A."/>
            <person name="Aguilar-Osorio G."/>
            <person name="Amillis S."/>
            <person name="Uchima C.A."/>
            <person name="Anderluh G."/>
            <person name="Asadollahi M."/>
            <person name="Askin M."/>
            <person name="Barry K."/>
            <person name="Battaglia E."/>
            <person name="Bayram O."/>
            <person name="Benocci T."/>
            <person name="Braus-Stromeyer S.A."/>
            <person name="Caldana C."/>
            <person name="Canovas D."/>
            <person name="Cerqueira G.C."/>
            <person name="Chen F."/>
            <person name="Chen W."/>
            <person name="Choi C."/>
            <person name="Clum A."/>
            <person name="Dos Santos R.A."/>
            <person name="Damasio A.R."/>
            <person name="Diallinas G."/>
            <person name="Emri T."/>
            <person name="Fekete E."/>
            <person name="Flipphi M."/>
            <person name="Freyberg S."/>
            <person name="Gallo A."/>
            <person name="Gournas C."/>
            <person name="Habgood R."/>
            <person name="Hainaut M."/>
            <person name="Harispe M.L."/>
            <person name="Henrissat B."/>
            <person name="Hilden K.S."/>
            <person name="Hope R."/>
            <person name="Hossain A."/>
            <person name="Karabika E."/>
            <person name="Karaffa L."/>
            <person name="Karanyi Z."/>
            <person name="Krasevec N."/>
            <person name="Kuo A."/>
            <person name="Kusch H."/>
            <person name="LaButti K."/>
            <person name="Lagendijk E.L."/>
            <person name="Lapidus A."/>
            <person name="Levasseur A."/>
            <person name="Lindquist E."/>
            <person name="Lipzen A."/>
            <person name="Logrieco A.F."/>
            <person name="MacCabe A."/>
            <person name="Maekelae M.R."/>
            <person name="Malavazi I."/>
            <person name="Melin P."/>
            <person name="Meyer V."/>
            <person name="Mielnichuk N."/>
            <person name="Miskei M."/>
            <person name="Molnar A.P."/>
            <person name="Mule G."/>
            <person name="Ngan C.Y."/>
            <person name="Orejas M."/>
            <person name="Orosz E."/>
            <person name="Ouedraogo J.P."/>
            <person name="Overkamp K.M."/>
            <person name="Park H.-S."/>
            <person name="Perrone G."/>
            <person name="Piumi F."/>
            <person name="Punt P.J."/>
            <person name="Ram A.F."/>
            <person name="Ramon A."/>
            <person name="Rauscher S."/>
            <person name="Record E."/>
            <person name="Riano-Pachon D.M."/>
            <person name="Robert V."/>
            <person name="Roehrig J."/>
            <person name="Ruller R."/>
            <person name="Salamov A."/>
            <person name="Salih N.S."/>
            <person name="Samson R.A."/>
            <person name="Sandor E."/>
            <person name="Sanguinetti M."/>
            <person name="Schuetze T."/>
            <person name="Sepcic K."/>
            <person name="Shelest E."/>
            <person name="Sherlock G."/>
            <person name="Sophianopoulou V."/>
            <person name="Squina F.M."/>
            <person name="Sun H."/>
            <person name="Susca A."/>
            <person name="Todd R.B."/>
            <person name="Tsang A."/>
            <person name="Unkles S.E."/>
            <person name="van de Wiele N."/>
            <person name="van Rossen-Uffink D."/>
            <person name="Oliveira J.V."/>
            <person name="Vesth T.C."/>
            <person name="Visser J."/>
            <person name="Yu J.-H."/>
            <person name="Zhou M."/>
            <person name="Andersen M.R."/>
            <person name="Archer D.B."/>
            <person name="Baker S.E."/>
            <person name="Benoit I."/>
            <person name="Brakhage A.A."/>
            <person name="Braus G.H."/>
            <person name="Fischer R."/>
            <person name="Frisvad J.C."/>
            <person name="Goldman G.H."/>
            <person name="Houbraken J."/>
            <person name="Oakley B."/>
            <person name="Pocsi I."/>
            <person name="Scazzocchio C."/>
            <person name="Seiboth B."/>
            <person name="vanKuyk P.A."/>
            <person name="Wortman J."/>
            <person name="Dyer P.S."/>
            <person name="Grigoriev I.V."/>
        </authorList>
    </citation>
    <scope>NUCLEOTIDE SEQUENCE [LARGE SCALE GENOMIC DNA]</scope>
    <source>
        <strain evidence="6">ITEM 5010</strain>
    </source>
</reference>
<dbReference type="InterPro" id="IPR052973">
    <property type="entry name" value="Fungal_sec-metab_reg_TF"/>
</dbReference>
<dbReference type="CDD" id="cd00067">
    <property type="entry name" value="GAL4"/>
    <property type="match status" value="1"/>
</dbReference>
<dbReference type="InterPro" id="IPR001138">
    <property type="entry name" value="Zn2Cys6_DnaBD"/>
</dbReference>
<organism evidence="5 6">
    <name type="scientific">Aspergillus carbonarius (strain ITEM 5010)</name>
    <dbReference type="NCBI Taxonomy" id="602072"/>
    <lineage>
        <taxon>Eukaryota</taxon>
        <taxon>Fungi</taxon>
        <taxon>Dikarya</taxon>
        <taxon>Ascomycota</taxon>
        <taxon>Pezizomycotina</taxon>
        <taxon>Eurotiomycetes</taxon>
        <taxon>Eurotiomycetidae</taxon>
        <taxon>Eurotiales</taxon>
        <taxon>Aspergillaceae</taxon>
        <taxon>Aspergillus</taxon>
        <taxon>Aspergillus subgen. Circumdati</taxon>
    </lineage>
</organism>
<name>A0A1R3R6X5_ASPC5</name>
<evidence type="ECO:0000313" key="6">
    <source>
        <dbReference type="Proteomes" id="UP000188318"/>
    </source>
</evidence>
<sequence length="758" mass="85111">MSNVDLSSDGFIGLDYDSRNYLPAASWPVAVDHQTTQRSDGARDISPLQTSGHAYDQSVAQDPNLMVDWHFHHLQPHLQYAHEEPSSAPQFTTASYGMAIHSSPVDLMSGAHAHMSTSLLDGPYLPLSAPVDMVPFPYHDLQADLMAFPQPDGLPDMTAYSAPHNVLESSSPTDTYLEVRSLTSSSSDNGWSTIEPRRSHEFSFPDQGIFINPTQTLHDRSLSESSYSTSYGSFVEITNPINSPSSDSNFDTAFNHSMARRVSYDHTSHGSQSPTAVSPVAIVRPIPVPKKASSPPSRSAASTSASPPSRKPSRKSPIAAKTAETKVRKQTQNGKPETEKRVGKRKGPLKPDQRKQASEIRKLRACLRCKFLKKTCDKGEPCAGCQPSHARLWQVPCTRIDIKEIGYFMKDWKADYERHIALGFTVGNIKGFSEQETTLFITHGYGQVLPINAREVYVRDEQCFTVDWVESMHREPTPYEVETAKLSAGMEGISHAMLSDYLDRHIDGNGTFEKFVDDYFEGTPFLTQMLKTAFRYYFRTKLPVIRKALKLVIAYNLTLHVTMVEGLGEEEQFLGKIHDQSSKFKGKTIAPVMINFQVKCAMANMWRELQKDVLEELSALYSSVYSGDKLKNWPTIFILASILLAVWEEMQFDCHYRVPDAAAVEKFCNDMETTPVGVIVGLFQAISQKLPAFTDWETQKHHHLLHSNPDVCNTMTEVRQHVTQFESYLRGRSGSKFNHDDFDCLSNKFVSRLVIRAN</sequence>
<evidence type="ECO:0000256" key="3">
    <source>
        <dbReference type="ARBA" id="ARBA00023242"/>
    </source>
</evidence>
<dbReference type="STRING" id="602072.A0A1R3R6X5"/>
<dbReference type="OrthoDB" id="5420905at2759"/>
<keyword evidence="1" id="KW-0805">Transcription regulation</keyword>
<evidence type="ECO:0008006" key="7">
    <source>
        <dbReference type="Google" id="ProtNLM"/>
    </source>
</evidence>
<dbReference type="GO" id="GO:0008270">
    <property type="term" value="F:zinc ion binding"/>
    <property type="evidence" value="ECO:0007669"/>
    <property type="project" value="InterPro"/>
</dbReference>
<proteinExistence type="predicted"/>
<dbReference type="PANTHER" id="PTHR35392">
    <property type="entry name" value="ZN(II)2CYS6 TRANSCRIPTION FACTOR (EUROFUNG)-RELATED-RELATED"/>
    <property type="match status" value="1"/>
</dbReference>
<keyword evidence="2" id="KW-0804">Transcription</keyword>
<dbReference type="AlphaFoldDB" id="A0A1R3R6X5"/>
<gene>
    <name evidence="5" type="ORF">ASPCADRAFT_212155</name>
</gene>
<feature type="region of interest" description="Disordered" evidence="4">
    <location>
        <begin position="287"/>
        <end position="357"/>
    </location>
</feature>
<dbReference type="VEuPathDB" id="FungiDB:ASPCADRAFT_212155"/>
<dbReference type="PANTHER" id="PTHR35392:SF1">
    <property type="entry name" value="ZN(II)2CYS6 TRANSCRIPTION FACTOR (EUROFUNG)"/>
    <property type="match status" value="1"/>
</dbReference>
<dbReference type="GO" id="GO:0000981">
    <property type="term" value="F:DNA-binding transcription factor activity, RNA polymerase II-specific"/>
    <property type="evidence" value="ECO:0007669"/>
    <property type="project" value="InterPro"/>
</dbReference>
<keyword evidence="6" id="KW-1185">Reference proteome</keyword>
<keyword evidence="3" id="KW-0539">Nucleus</keyword>
<dbReference type="Proteomes" id="UP000188318">
    <property type="component" value="Unassembled WGS sequence"/>
</dbReference>
<evidence type="ECO:0000256" key="1">
    <source>
        <dbReference type="ARBA" id="ARBA00023015"/>
    </source>
</evidence>
<dbReference type="EMBL" id="KV907564">
    <property type="protein sequence ID" value="OOF90219.1"/>
    <property type="molecule type" value="Genomic_DNA"/>
</dbReference>
<accession>A0A1R3R6X5</accession>
<evidence type="ECO:0000256" key="4">
    <source>
        <dbReference type="SAM" id="MobiDB-lite"/>
    </source>
</evidence>
<evidence type="ECO:0000256" key="2">
    <source>
        <dbReference type="ARBA" id="ARBA00023163"/>
    </source>
</evidence>
<protein>
    <recommendedName>
        <fullName evidence="7">Zn(2)-C6 fungal-type domain-containing protein</fullName>
    </recommendedName>
</protein>